<keyword evidence="4" id="KW-0472">Membrane</keyword>
<sequence>MDSILPVQWKSSGKTEVLFHLLFWAFIFSAVNVSWTENWFDPRLRPNTPAPLSVILFPILFYAHAFWAFPRFFKQRKWIAYSLSLILIFLMPELVRVCAYAVLMDKTLVSELLSRDSFLFGVPSIVWISFLLSTSYVITRDWFYLHQQSATDQTRPKPDLQLNNKQLLSPKEADALMHDLNKLMNDNEAPYRNPNFTLRDAALALDTTDKKVSALLNNHMNTGFSEYINRLRINAFLDGLKRGELDRLSITGLSLQSGFSSKTSFYRAFKKETGCTPSEYLEKFSSK</sequence>
<feature type="transmembrane region" description="Helical" evidence="4">
    <location>
        <begin position="50"/>
        <end position="69"/>
    </location>
</feature>
<feature type="domain" description="HTH araC/xylS-type" evidence="5">
    <location>
        <begin position="181"/>
        <end position="283"/>
    </location>
</feature>
<gene>
    <name evidence="6" type="ORF">DDZ15_08320</name>
</gene>
<dbReference type="GO" id="GO:0043565">
    <property type="term" value="F:sequence-specific DNA binding"/>
    <property type="evidence" value="ECO:0007669"/>
    <property type="project" value="InterPro"/>
</dbReference>
<dbReference type="EMBL" id="QGGB01000006">
    <property type="protein sequence ID" value="PWN06517.1"/>
    <property type="molecule type" value="Genomic_DNA"/>
</dbReference>
<keyword evidence="4" id="KW-0812">Transmembrane</keyword>
<keyword evidence="4" id="KW-1133">Transmembrane helix</keyword>
<dbReference type="RefSeq" id="WP_109646632.1">
    <property type="nucleotide sequence ID" value="NZ_QGGB01000006.1"/>
</dbReference>
<evidence type="ECO:0000256" key="2">
    <source>
        <dbReference type="ARBA" id="ARBA00023125"/>
    </source>
</evidence>
<dbReference type="InterPro" id="IPR018060">
    <property type="entry name" value="HTH_AraC"/>
</dbReference>
<feature type="transmembrane region" description="Helical" evidence="4">
    <location>
        <begin position="81"/>
        <end position="103"/>
    </location>
</feature>
<dbReference type="PANTHER" id="PTHR43280">
    <property type="entry name" value="ARAC-FAMILY TRANSCRIPTIONAL REGULATOR"/>
    <property type="match status" value="1"/>
</dbReference>
<evidence type="ECO:0000313" key="6">
    <source>
        <dbReference type="EMBL" id="PWN06517.1"/>
    </source>
</evidence>
<dbReference type="PANTHER" id="PTHR43280:SF29">
    <property type="entry name" value="ARAC-FAMILY TRANSCRIPTIONAL REGULATOR"/>
    <property type="match status" value="1"/>
</dbReference>
<accession>A0A316TPI5</accession>
<feature type="transmembrane region" description="Helical" evidence="4">
    <location>
        <begin position="17"/>
        <end position="35"/>
    </location>
</feature>
<name>A0A316TPI5_9BACT</name>
<keyword evidence="3" id="KW-0804">Transcription</keyword>
<keyword evidence="7" id="KW-1185">Reference proteome</keyword>
<feature type="transmembrane region" description="Helical" evidence="4">
    <location>
        <begin position="118"/>
        <end position="138"/>
    </location>
</feature>
<dbReference type="GO" id="GO:0003700">
    <property type="term" value="F:DNA-binding transcription factor activity"/>
    <property type="evidence" value="ECO:0007669"/>
    <property type="project" value="InterPro"/>
</dbReference>
<dbReference type="InterPro" id="IPR020449">
    <property type="entry name" value="Tscrpt_reg_AraC-type_HTH"/>
</dbReference>
<evidence type="ECO:0000256" key="1">
    <source>
        <dbReference type="ARBA" id="ARBA00023015"/>
    </source>
</evidence>
<dbReference type="PROSITE" id="PS01124">
    <property type="entry name" value="HTH_ARAC_FAMILY_2"/>
    <property type="match status" value="1"/>
</dbReference>
<evidence type="ECO:0000256" key="3">
    <source>
        <dbReference type="ARBA" id="ARBA00023163"/>
    </source>
</evidence>
<dbReference type="PRINTS" id="PR00032">
    <property type="entry name" value="HTHARAC"/>
</dbReference>
<dbReference type="SUPFAM" id="SSF46689">
    <property type="entry name" value="Homeodomain-like"/>
    <property type="match status" value="1"/>
</dbReference>
<dbReference type="OrthoDB" id="1096411at2"/>
<dbReference type="Gene3D" id="1.10.10.60">
    <property type="entry name" value="Homeodomain-like"/>
    <property type="match status" value="1"/>
</dbReference>
<dbReference type="Pfam" id="PF12833">
    <property type="entry name" value="HTH_18"/>
    <property type="match status" value="1"/>
</dbReference>
<protein>
    <recommendedName>
        <fullName evidence="5">HTH araC/xylS-type domain-containing protein</fullName>
    </recommendedName>
</protein>
<dbReference type="AlphaFoldDB" id="A0A316TPI5"/>
<evidence type="ECO:0000313" key="7">
    <source>
        <dbReference type="Proteomes" id="UP000245533"/>
    </source>
</evidence>
<evidence type="ECO:0000259" key="5">
    <source>
        <dbReference type="PROSITE" id="PS01124"/>
    </source>
</evidence>
<dbReference type="Proteomes" id="UP000245533">
    <property type="component" value="Unassembled WGS sequence"/>
</dbReference>
<reference evidence="6 7" key="1">
    <citation type="submission" date="2018-05" db="EMBL/GenBank/DDBJ databases">
        <title>Rhodohalobacter halophilus gen. nov., sp. nov., a moderately halophilic member of the family Balneolaceae.</title>
        <authorList>
            <person name="Liu Z.-W."/>
        </authorList>
    </citation>
    <scope>NUCLEOTIDE SEQUENCE [LARGE SCALE GENOMIC DNA]</scope>
    <source>
        <strain evidence="6 7">8A47</strain>
    </source>
</reference>
<dbReference type="InterPro" id="IPR009057">
    <property type="entry name" value="Homeodomain-like_sf"/>
</dbReference>
<comment type="caution">
    <text evidence="6">The sequence shown here is derived from an EMBL/GenBank/DDBJ whole genome shotgun (WGS) entry which is preliminary data.</text>
</comment>
<evidence type="ECO:0000256" key="4">
    <source>
        <dbReference type="SAM" id="Phobius"/>
    </source>
</evidence>
<proteinExistence type="predicted"/>
<keyword evidence="1" id="KW-0805">Transcription regulation</keyword>
<organism evidence="6 7">
    <name type="scientific">Rhodohalobacter mucosus</name>
    <dbReference type="NCBI Taxonomy" id="2079485"/>
    <lineage>
        <taxon>Bacteria</taxon>
        <taxon>Pseudomonadati</taxon>
        <taxon>Balneolota</taxon>
        <taxon>Balneolia</taxon>
        <taxon>Balneolales</taxon>
        <taxon>Balneolaceae</taxon>
        <taxon>Rhodohalobacter</taxon>
    </lineage>
</organism>
<keyword evidence="2" id="KW-0238">DNA-binding</keyword>
<dbReference type="SMART" id="SM00342">
    <property type="entry name" value="HTH_ARAC"/>
    <property type="match status" value="1"/>
</dbReference>